<dbReference type="InterPro" id="IPR032675">
    <property type="entry name" value="LRR_dom_sf"/>
</dbReference>
<accession>A0A0N1HBL4</accession>
<dbReference type="Gene3D" id="3.80.10.10">
    <property type="entry name" value="Ribonuclease Inhibitor"/>
    <property type="match status" value="1"/>
</dbReference>
<protein>
    <recommendedName>
        <fullName evidence="3">F-box protein</fullName>
    </recommendedName>
</protein>
<evidence type="ECO:0000313" key="2">
    <source>
        <dbReference type="Proteomes" id="UP000038010"/>
    </source>
</evidence>
<dbReference type="Proteomes" id="UP000038010">
    <property type="component" value="Unassembled WGS sequence"/>
</dbReference>
<dbReference type="AlphaFoldDB" id="A0A0N1HBL4"/>
<proteinExistence type="predicted"/>
<gene>
    <name evidence="1" type="ORF">AB675_9021</name>
</gene>
<dbReference type="GeneID" id="28741401"/>
<dbReference type="OrthoDB" id="4396256at2759"/>
<evidence type="ECO:0000313" key="1">
    <source>
        <dbReference type="EMBL" id="KPI41734.1"/>
    </source>
</evidence>
<reference evidence="1 2" key="1">
    <citation type="submission" date="2015-06" db="EMBL/GenBank/DDBJ databases">
        <title>Draft genome of the ant-associated black yeast Phialophora attae CBS 131958.</title>
        <authorList>
            <person name="Moreno L.F."/>
            <person name="Stielow B.J."/>
            <person name="de Hoog S."/>
            <person name="Vicente V.A."/>
            <person name="Weiss V.A."/>
            <person name="de Vries M."/>
            <person name="Cruz L.M."/>
            <person name="Souza E.M."/>
        </authorList>
    </citation>
    <scope>NUCLEOTIDE SEQUENCE [LARGE SCALE GENOMIC DNA]</scope>
    <source>
        <strain evidence="1 2">CBS 131958</strain>
    </source>
</reference>
<keyword evidence="2" id="KW-1185">Reference proteome</keyword>
<evidence type="ECO:0008006" key="3">
    <source>
        <dbReference type="Google" id="ProtNLM"/>
    </source>
</evidence>
<dbReference type="VEuPathDB" id="FungiDB:AB675_9021"/>
<dbReference type="SUPFAM" id="SSF52047">
    <property type="entry name" value="RNI-like"/>
    <property type="match status" value="1"/>
</dbReference>
<dbReference type="RefSeq" id="XP_018001697.1">
    <property type="nucleotide sequence ID" value="XM_018149521.1"/>
</dbReference>
<organism evidence="1 2">
    <name type="scientific">Cyphellophora attinorum</name>
    <dbReference type="NCBI Taxonomy" id="1664694"/>
    <lineage>
        <taxon>Eukaryota</taxon>
        <taxon>Fungi</taxon>
        <taxon>Dikarya</taxon>
        <taxon>Ascomycota</taxon>
        <taxon>Pezizomycotina</taxon>
        <taxon>Eurotiomycetes</taxon>
        <taxon>Chaetothyriomycetidae</taxon>
        <taxon>Chaetothyriales</taxon>
        <taxon>Cyphellophoraceae</taxon>
        <taxon>Cyphellophora</taxon>
    </lineage>
</organism>
<name>A0A0N1HBL4_9EURO</name>
<comment type="caution">
    <text evidence="1">The sequence shown here is derived from an EMBL/GenBank/DDBJ whole genome shotgun (WGS) entry which is preliminary data.</text>
</comment>
<dbReference type="EMBL" id="LFJN01000009">
    <property type="protein sequence ID" value="KPI41734.1"/>
    <property type="molecule type" value="Genomic_DNA"/>
</dbReference>
<sequence length="388" mass="44025">MEEASGLQSLNDDCITIIIEKLAGVTHTEWSYGDKACNSKDPLREFSMTDSHIRQLCIPKLFDLGDMIVRLYRRQAGLVSGLECFSASSFIADSIRSLKVCRDIFLPDDATYEWFANPKKEENNIDIFAKLIPLLEKSPNLAHLRLSHLKCMSVDSRTALQASQFTSIRALHFVDVPEAARLIGACPNLQLFCTSYPCPKPKITLKAVAKHTGIKYVELDCNLWSPKHLSDVCAFLKNVEILYLSGEIKAKITGMVDEIKIASSVQTLYITTDVWIDTSYLNKIYFDQSSSGYMDAVDDMKEESRLHEKPDAVATALFQACIALTKVGLIPRFDSARTYTAERDDNGALLKMSEAEIAPRGETYCIYSPLERQLEWWDRRWGRWYRNE</sequence>